<evidence type="ECO:0000313" key="1">
    <source>
        <dbReference type="EMBL" id="SHH46526.1"/>
    </source>
</evidence>
<dbReference type="Pfam" id="PF09523">
    <property type="entry name" value="DUF2390"/>
    <property type="match status" value="1"/>
</dbReference>
<dbReference type="EMBL" id="FQXA01000007">
    <property type="protein sequence ID" value="SHH46526.1"/>
    <property type="molecule type" value="Genomic_DNA"/>
</dbReference>
<dbReference type="RefSeq" id="WP_073303012.1">
    <property type="nucleotide sequence ID" value="NZ_FQXA01000007.1"/>
</dbReference>
<gene>
    <name evidence="1" type="ORF">SAMN02744645_3801</name>
</gene>
<evidence type="ECO:0000313" key="2">
    <source>
        <dbReference type="Proteomes" id="UP000184000"/>
    </source>
</evidence>
<dbReference type="GeneID" id="98636636"/>
<proteinExistence type="predicted"/>
<protein>
    <submittedName>
        <fullName evidence="1">TIGR02444 family protein</fullName>
    </submittedName>
</protein>
<reference evidence="1 2" key="1">
    <citation type="submission" date="2016-11" db="EMBL/GenBank/DDBJ databases">
        <authorList>
            <person name="Jaros S."/>
            <person name="Januszkiewicz K."/>
            <person name="Wedrychowicz H."/>
        </authorList>
    </citation>
    <scope>NUCLEOTIDE SEQUENCE [LARGE SCALE GENOMIC DNA]</scope>
    <source>
        <strain evidence="1 2">DSM 18231</strain>
    </source>
</reference>
<organism evidence="1 2">
    <name type="scientific">Stutzerimonas xanthomarina DSM 18231</name>
    <dbReference type="NCBI Taxonomy" id="1403346"/>
    <lineage>
        <taxon>Bacteria</taxon>
        <taxon>Pseudomonadati</taxon>
        <taxon>Pseudomonadota</taxon>
        <taxon>Gammaproteobacteria</taxon>
        <taxon>Pseudomonadales</taxon>
        <taxon>Pseudomonadaceae</taxon>
        <taxon>Stutzerimonas</taxon>
    </lineage>
</organism>
<accession>A0A1M5T733</accession>
<dbReference type="AlphaFoldDB" id="A0A1M5T733"/>
<sequence length="159" mass="17891">MKSDDLWNFALACYATPGVEKACLELQALEMDVCLLLACSWLEARGVRRDAQRLEALKQLSKDWQSAVVLPLRNLRQAWREQAAGDTELADLRRRVKTLELEAERIQLDRLQRVTQHWLPEDGSDDWLNPLCAGVEGDPRAWLNVLRRAASQLGAGGAG</sequence>
<dbReference type="Proteomes" id="UP000184000">
    <property type="component" value="Unassembled WGS sequence"/>
</dbReference>
<dbReference type="InterPro" id="IPR012659">
    <property type="entry name" value="CHP02444"/>
</dbReference>
<dbReference type="NCBIfam" id="TIGR02444">
    <property type="entry name" value="TIGR02444 family protein"/>
    <property type="match status" value="1"/>
</dbReference>
<name>A0A1M5T733_9GAMM</name>